<organism evidence="1 2">
    <name type="scientific">Micromonospora fulviviridis</name>
    <dbReference type="NCBI Taxonomy" id="47860"/>
    <lineage>
        <taxon>Bacteria</taxon>
        <taxon>Bacillati</taxon>
        <taxon>Actinomycetota</taxon>
        <taxon>Actinomycetes</taxon>
        <taxon>Micromonosporales</taxon>
        <taxon>Micromonosporaceae</taxon>
        <taxon>Micromonospora</taxon>
    </lineage>
</organism>
<name>A0ABV2VVJ4_9ACTN</name>
<dbReference type="RefSeq" id="WP_355668293.1">
    <property type="nucleotide sequence ID" value="NZ_JBEXRX010000237.1"/>
</dbReference>
<evidence type="ECO:0000313" key="1">
    <source>
        <dbReference type="EMBL" id="MEU0156808.1"/>
    </source>
</evidence>
<dbReference type="EMBL" id="JBEXRX010000237">
    <property type="protein sequence ID" value="MEU0156808.1"/>
    <property type="molecule type" value="Genomic_DNA"/>
</dbReference>
<sequence length="94" mass="9682">MTDPTPANGHQEPALLTSTTPTAAHLSRLAQIGEQLVNLSGELVELLHHDGIAHDLTGAEVDALRNAASTARTAGGDVVLAATAAHHRAHRASI</sequence>
<evidence type="ECO:0008006" key="3">
    <source>
        <dbReference type="Google" id="ProtNLM"/>
    </source>
</evidence>
<protein>
    <recommendedName>
        <fullName evidence="3">Phosphatase</fullName>
    </recommendedName>
</protein>
<gene>
    <name evidence="1" type="ORF">ABZ071_34070</name>
</gene>
<evidence type="ECO:0000313" key="2">
    <source>
        <dbReference type="Proteomes" id="UP001550348"/>
    </source>
</evidence>
<accession>A0ABV2VVJ4</accession>
<dbReference type="Proteomes" id="UP001550348">
    <property type="component" value="Unassembled WGS sequence"/>
</dbReference>
<proteinExistence type="predicted"/>
<keyword evidence="2" id="KW-1185">Reference proteome</keyword>
<comment type="caution">
    <text evidence="1">The sequence shown here is derived from an EMBL/GenBank/DDBJ whole genome shotgun (WGS) entry which is preliminary data.</text>
</comment>
<reference evidence="1 2" key="1">
    <citation type="submission" date="2024-06" db="EMBL/GenBank/DDBJ databases">
        <title>The Natural Products Discovery Center: Release of the First 8490 Sequenced Strains for Exploring Actinobacteria Biosynthetic Diversity.</title>
        <authorList>
            <person name="Kalkreuter E."/>
            <person name="Kautsar S.A."/>
            <person name="Yang D."/>
            <person name="Bader C.D."/>
            <person name="Teijaro C.N."/>
            <person name="Fluegel L."/>
            <person name="Davis C.M."/>
            <person name="Simpson J.R."/>
            <person name="Lauterbach L."/>
            <person name="Steele A.D."/>
            <person name="Gui C."/>
            <person name="Meng S."/>
            <person name="Li G."/>
            <person name="Viehrig K."/>
            <person name="Ye F."/>
            <person name="Su P."/>
            <person name="Kiefer A.F."/>
            <person name="Nichols A."/>
            <person name="Cepeda A.J."/>
            <person name="Yan W."/>
            <person name="Fan B."/>
            <person name="Jiang Y."/>
            <person name="Adhikari A."/>
            <person name="Zheng C.-J."/>
            <person name="Schuster L."/>
            <person name="Cowan T.M."/>
            <person name="Smanski M.J."/>
            <person name="Chevrette M.G."/>
            <person name="De Carvalho L.P.S."/>
            <person name="Shen B."/>
        </authorList>
    </citation>
    <scope>NUCLEOTIDE SEQUENCE [LARGE SCALE GENOMIC DNA]</scope>
    <source>
        <strain evidence="1 2">NPDC006286</strain>
    </source>
</reference>